<accession>A0A1G7TLG2</accession>
<dbReference type="PANTHER" id="PTHR35008:SF4">
    <property type="entry name" value="BLL4482 PROTEIN"/>
    <property type="match status" value="1"/>
</dbReference>
<proteinExistence type="predicted"/>
<dbReference type="InterPro" id="IPR036909">
    <property type="entry name" value="Cyt_c-like_dom_sf"/>
</dbReference>
<keyword evidence="1 4" id="KW-0349">Heme</keyword>
<dbReference type="GO" id="GO:0009055">
    <property type="term" value="F:electron transfer activity"/>
    <property type="evidence" value="ECO:0007669"/>
    <property type="project" value="InterPro"/>
</dbReference>
<dbReference type="Gene3D" id="1.10.760.10">
    <property type="entry name" value="Cytochrome c-like domain"/>
    <property type="match status" value="1"/>
</dbReference>
<dbReference type="PROSITE" id="PS51257">
    <property type="entry name" value="PROKAR_LIPOPROTEIN"/>
    <property type="match status" value="1"/>
</dbReference>
<dbReference type="PROSITE" id="PS51007">
    <property type="entry name" value="CYTC"/>
    <property type="match status" value="1"/>
</dbReference>
<name>A0A1G7TLG2_9SPHI</name>
<gene>
    <name evidence="7" type="ORF">SAMN05192573_103177</name>
</gene>
<protein>
    <submittedName>
        <fullName evidence="7">Cytochrome C oxidase, cbb3-type, subunit III</fullName>
    </submittedName>
</protein>
<keyword evidence="8" id="KW-1185">Reference proteome</keyword>
<dbReference type="GO" id="GO:0046872">
    <property type="term" value="F:metal ion binding"/>
    <property type="evidence" value="ECO:0007669"/>
    <property type="project" value="UniProtKB-KW"/>
</dbReference>
<evidence type="ECO:0000313" key="8">
    <source>
        <dbReference type="Proteomes" id="UP000199705"/>
    </source>
</evidence>
<evidence type="ECO:0000256" key="5">
    <source>
        <dbReference type="SAM" id="SignalP"/>
    </source>
</evidence>
<dbReference type="PANTHER" id="PTHR35008">
    <property type="entry name" value="BLL4482 PROTEIN-RELATED"/>
    <property type="match status" value="1"/>
</dbReference>
<dbReference type="SUPFAM" id="SSF46626">
    <property type="entry name" value="Cytochrome c"/>
    <property type="match status" value="1"/>
</dbReference>
<dbReference type="Proteomes" id="UP000199705">
    <property type="component" value="Unassembled WGS sequence"/>
</dbReference>
<dbReference type="AlphaFoldDB" id="A0A1G7TLG2"/>
<sequence length="138" mass="15144">MKIKAIGAIAILLIIIGASCQSDDQIEFKRYYSGGSLVYQQHCQNCHGDKGQGLSSLIPPLTDSTYLKQNKAVLACFIKNGLKRKITVAGRTFDDDMQADDIAPLEIAKVLTYVSNSFGNKMGTVTLQQVQDDLRNCK</sequence>
<keyword evidence="2 4" id="KW-0479">Metal-binding</keyword>
<evidence type="ECO:0000259" key="6">
    <source>
        <dbReference type="PROSITE" id="PS51007"/>
    </source>
</evidence>
<evidence type="ECO:0000313" key="7">
    <source>
        <dbReference type="EMBL" id="SDG35340.1"/>
    </source>
</evidence>
<dbReference type="RefSeq" id="WP_091163943.1">
    <property type="nucleotide sequence ID" value="NZ_FNCG01000003.1"/>
</dbReference>
<dbReference type="STRING" id="551996.SAMN05192573_103177"/>
<evidence type="ECO:0000256" key="4">
    <source>
        <dbReference type="PROSITE-ProRule" id="PRU00433"/>
    </source>
</evidence>
<dbReference type="Pfam" id="PF13442">
    <property type="entry name" value="Cytochrome_CBB3"/>
    <property type="match status" value="1"/>
</dbReference>
<feature type="chain" id="PRO_5011729812" evidence="5">
    <location>
        <begin position="21"/>
        <end position="138"/>
    </location>
</feature>
<evidence type="ECO:0000256" key="3">
    <source>
        <dbReference type="ARBA" id="ARBA00023004"/>
    </source>
</evidence>
<keyword evidence="3 4" id="KW-0408">Iron</keyword>
<dbReference type="EMBL" id="FNCG01000003">
    <property type="protein sequence ID" value="SDG35340.1"/>
    <property type="molecule type" value="Genomic_DNA"/>
</dbReference>
<feature type="signal peptide" evidence="5">
    <location>
        <begin position="1"/>
        <end position="20"/>
    </location>
</feature>
<evidence type="ECO:0000256" key="1">
    <source>
        <dbReference type="ARBA" id="ARBA00022617"/>
    </source>
</evidence>
<evidence type="ECO:0000256" key="2">
    <source>
        <dbReference type="ARBA" id="ARBA00022723"/>
    </source>
</evidence>
<organism evidence="7 8">
    <name type="scientific">Mucilaginibacter gossypii</name>
    <dbReference type="NCBI Taxonomy" id="551996"/>
    <lineage>
        <taxon>Bacteria</taxon>
        <taxon>Pseudomonadati</taxon>
        <taxon>Bacteroidota</taxon>
        <taxon>Sphingobacteriia</taxon>
        <taxon>Sphingobacteriales</taxon>
        <taxon>Sphingobacteriaceae</taxon>
        <taxon>Mucilaginibacter</taxon>
    </lineage>
</organism>
<reference evidence="8" key="1">
    <citation type="submission" date="2016-10" db="EMBL/GenBank/DDBJ databases">
        <authorList>
            <person name="Varghese N."/>
            <person name="Submissions S."/>
        </authorList>
    </citation>
    <scope>NUCLEOTIDE SEQUENCE [LARGE SCALE GENOMIC DNA]</scope>
    <source>
        <strain evidence="8">Gh-67</strain>
    </source>
</reference>
<dbReference type="InterPro" id="IPR009056">
    <property type="entry name" value="Cyt_c-like_dom"/>
</dbReference>
<feature type="domain" description="Cytochrome c" evidence="6">
    <location>
        <begin position="30"/>
        <end position="118"/>
    </location>
</feature>
<dbReference type="GO" id="GO:0020037">
    <property type="term" value="F:heme binding"/>
    <property type="evidence" value="ECO:0007669"/>
    <property type="project" value="InterPro"/>
</dbReference>
<dbReference type="InterPro" id="IPR051459">
    <property type="entry name" value="Cytochrome_c-type_DH"/>
</dbReference>
<keyword evidence="5" id="KW-0732">Signal</keyword>